<evidence type="ECO:0000256" key="1">
    <source>
        <dbReference type="SAM" id="MobiDB-lite"/>
    </source>
</evidence>
<feature type="region of interest" description="Disordered" evidence="1">
    <location>
        <begin position="166"/>
        <end position="214"/>
    </location>
</feature>
<evidence type="ECO:0000313" key="2">
    <source>
        <dbReference type="EMBL" id="CAD8608038.1"/>
    </source>
</evidence>
<dbReference type="AlphaFoldDB" id="A0A7S0PZT0"/>
<feature type="compositionally biased region" description="Basic and acidic residues" evidence="1">
    <location>
        <begin position="179"/>
        <end position="190"/>
    </location>
</feature>
<protein>
    <submittedName>
        <fullName evidence="2">Uncharacterized protein</fullName>
    </submittedName>
</protein>
<sequence length="283" mass="31762">MVRCNEQAWHFRECECEAFVRKNHQGSRWRGNGRLRYCRIIGFQVLFFRQQADPTPCSGFDLRDVRCVRPTADGAAPEHAIDLLVSERSASLDKLIIIGVPSDARARREFLVHICSAVSEDCLVREMRSCRDPAIAERLERLGLKEVSIGPPPLRTPSLLASSRSMFRPRTPAASRRAKFAEGCKEDRSRTSPLRTPRPHGHPRPPTPHTRSGGRKLRLAIFAAARPTPAPAGASSPHRGHGLLEAVFDYAERRKLVAEPEVLLRPFPSAERKTATRSQDRRG</sequence>
<reference evidence="2" key="1">
    <citation type="submission" date="2021-01" db="EMBL/GenBank/DDBJ databases">
        <authorList>
            <person name="Corre E."/>
            <person name="Pelletier E."/>
            <person name="Niang G."/>
            <person name="Scheremetjew M."/>
            <person name="Finn R."/>
            <person name="Kale V."/>
            <person name="Holt S."/>
            <person name="Cochrane G."/>
            <person name="Meng A."/>
            <person name="Brown T."/>
            <person name="Cohen L."/>
        </authorList>
    </citation>
    <scope>NUCLEOTIDE SEQUENCE</scope>
    <source>
        <strain evidence="2">PLY182g</strain>
    </source>
</reference>
<accession>A0A7S0PZT0</accession>
<organism evidence="2">
    <name type="scientific">Coccolithus braarudii</name>
    <dbReference type="NCBI Taxonomy" id="221442"/>
    <lineage>
        <taxon>Eukaryota</taxon>
        <taxon>Haptista</taxon>
        <taxon>Haptophyta</taxon>
        <taxon>Prymnesiophyceae</taxon>
        <taxon>Coccolithales</taxon>
        <taxon>Coccolithaceae</taxon>
        <taxon>Coccolithus</taxon>
    </lineage>
</organism>
<proteinExistence type="predicted"/>
<dbReference type="EMBL" id="HBEY01023951">
    <property type="protein sequence ID" value="CAD8608038.1"/>
    <property type="molecule type" value="Transcribed_RNA"/>
</dbReference>
<name>A0A7S0PZT0_9EUKA</name>
<gene>
    <name evidence="2" type="ORF">CPEL01642_LOCUS11415</name>
</gene>